<feature type="transmembrane region" description="Helical" evidence="6">
    <location>
        <begin position="325"/>
        <end position="354"/>
    </location>
</feature>
<evidence type="ECO:0000259" key="7">
    <source>
        <dbReference type="Pfam" id="PF02687"/>
    </source>
</evidence>
<keyword evidence="10" id="KW-1185">Reference proteome</keyword>
<feature type="transmembrane region" description="Helical" evidence="6">
    <location>
        <begin position="374"/>
        <end position="401"/>
    </location>
</feature>
<comment type="subcellular location">
    <subcellularLocation>
        <location evidence="1">Cell membrane</location>
        <topology evidence="1">Multi-pass membrane protein</topology>
    </subcellularLocation>
</comment>
<feature type="domain" description="MacB-like periplasmic core" evidence="8">
    <location>
        <begin position="429"/>
        <end position="638"/>
    </location>
</feature>
<feature type="transmembrane region" description="Helical" evidence="6">
    <location>
        <begin position="724"/>
        <end position="744"/>
    </location>
</feature>
<evidence type="ECO:0000256" key="2">
    <source>
        <dbReference type="ARBA" id="ARBA00022475"/>
    </source>
</evidence>
<evidence type="ECO:0000259" key="8">
    <source>
        <dbReference type="Pfam" id="PF12704"/>
    </source>
</evidence>
<dbReference type="InterPro" id="IPR003838">
    <property type="entry name" value="ABC3_permease_C"/>
</dbReference>
<dbReference type="RefSeq" id="WP_091370315.1">
    <property type="nucleotide sequence ID" value="NZ_LT629740.1"/>
</dbReference>
<feature type="transmembrane region" description="Helical" evidence="6">
    <location>
        <begin position="756"/>
        <end position="778"/>
    </location>
</feature>
<organism evidence="9 10">
    <name type="scientific">Mucilaginibacter mallensis</name>
    <dbReference type="NCBI Taxonomy" id="652787"/>
    <lineage>
        <taxon>Bacteria</taxon>
        <taxon>Pseudomonadati</taxon>
        <taxon>Bacteroidota</taxon>
        <taxon>Sphingobacteriia</taxon>
        <taxon>Sphingobacteriales</taxon>
        <taxon>Sphingobacteriaceae</taxon>
        <taxon>Mucilaginibacter</taxon>
    </lineage>
</organism>
<dbReference type="GO" id="GO:0005886">
    <property type="term" value="C:plasma membrane"/>
    <property type="evidence" value="ECO:0007669"/>
    <property type="project" value="UniProtKB-SubCell"/>
</dbReference>
<sequence length="795" mass="88732">MLKSYLKIAWRNLRKNKLYAVINITGLTIGIVSCLLIGVYIRHELSYDRFNENADKIVRVTMEFNHGGGSQKFAFTGTKVGPQFKRTFPEIADYVRLYKWPRIVSYNNLLFKENNFVYAEPSFFKIFSFKLKEGDIIDALSSPDKIVITETIAKKYFNDEDPIGKILKVGDKNFRVSAIAADAPSNSQIRFDFLVPFNTLDQAKKEQYYGANYTTYLLLKEKGQISSLQTKISAYMKMVDRDELNLTGSQFVRLYIEPLTKVHLYSNLPGDAEPNGSIVYIYILIVVAILILVIACVNYVNLAIAQSAGRGAEISIRKVMGAGRLQLFTQFIGEALMVATIGIVLAIGIAYIALPYFNQLSGMQFSYAVFFNPVIMVSLVLLALIIGLFAGAYPALLLANIRLSKILKAGFSFTSGKSTRGSLIIFQFVISIFLIITTVIILQQLSFIRNKDIGYNKSNVMVVPVGYEMMPQMDGLKKQLANIPGVESVAAANNEPVNVMWGDAIKTDDGKSLTVNALPMDEDFIKTMQLKIIAGSDFTYSDVLQMDDTTNNHKNFHYTFILNESAARALGWTPEQAIGKKISKDAPGVVKAVVKDFNFKSLHMPISPLLLFLDHNQSQDLFVRINANQTSAVIQAIQSLWKQRVQNRPFEYKFLDDDFDALYRTEQRTAGVFSTFSALAILLACMGLFAITAFSVVQRTKEIGIRKVLGANVSSIVLLISKDFLFMVIIAMAIASPIAWYMSAQWLQGFAYRIHIYWWVFASAGIVSLMVAAITVSVQAIKAALANPVDSLKSE</sequence>
<feature type="domain" description="ABC3 transporter permease C-terminal" evidence="7">
    <location>
        <begin position="285"/>
        <end position="401"/>
    </location>
</feature>
<dbReference type="InterPro" id="IPR025857">
    <property type="entry name" value="MacB_PCD"/>
</dbReference>
<dbReference type="PANTHER" id="PTHR30572:SF18">
    <property type="entry name" value="ABC-TYPE MACROLIDE FAMILY EXPORT SYSTEM PERMEASE COMPONENT 2"/>
    <property type="match status" value="1"/>
</dbReference>
<dbReference type="Pfam" id="PF12704">
    <property type="entry name" value="MacB_PCD"/>
    <property type="match status" value="2"/>
</dbReference>
<feature type="transmembrane region" description="Helical" evidence="6">
    <location>
        <begin position="422"/>
        <end position="442"/>
    </location>
</feature>
<feature type="domain" description="MacB-like periplasmic core" evidence="8">
    <location>
        <begin position="21"/>
        <end position="234"/>
    </location>
</feature>
<dbReference type="PROSITE" id="PS51257">
    <property type="entry name" value="PROKAR_LIPOPROTEIN"/>
    <property type="match status" value="1"/>
</dbReference>
<dbReference type="PANTHER" id="PTHR30572">
    <property type="entry name" value="MEMBRANE COMPONENT OF TRANSPORTER-RELATED"/>
    <property type="match status" value="1"/>
</dbReference>
<feature type="transmembrane region" description="Helical" evidence="6">
    <location>
        <begin position="20"/>
        <end position="41"/>
    </location>
</feature>
<keyword evidence="4 6" id="KW-1133">Transmembrane helix</keyword>
<dbReference type="OrthoDB" id="1451596at2"/>
<evidence type="ECO:0000256" key="6">
    <source>
        <dbReference type="SAM" id="Phobius"/>
    </source>
</evidence>
<dbReference type="Proteomes" id="UP000199679">
    <property type="component" value="Chromosome I"/>
</dbReference>
<evidence type="ECO:0000256" key="5">
    <source>
        <dbReference type="ARBA" id="ARBA00023136"/>
    </source>
</evidence>
<evidence type="ECO:0000313" key="9">
    <source>
        <dbReference type="EMBL" id="SDS47120.1"/>
    </source>
</evidence>
<feature type="transmembrane region" description="Helical" evidence="6">
    <location>
        <begin position="279"/>
        <end position="304"/>
    </location>
</feature>
<keyword evidence="3 6" id="KW-0812">Transmembrane</keyword>
<dbReference type="EMBL" id="LT629740">
    <property type="protein sequence ID" value="SDS47120.1"/>
    <property type="molecule type" value="Genomic_DNA"/>
</dbReference>
<name>A0A1H1SGC1_MUCMA</name>
<proteinExistence type="predicted"/>
<evidence type="ECO:0000256" key="4">
    <source>
        <dbReference type="ARBA" id="ARBA00022989"/>
    </source>
</evidence>
<dbReference type="InterPro" id="IPR050250">
    <property type="entry name" value="Macrolide_Exporter_MacB"/>
</dbReference>
<keyword evidence="5 6" id="KW-0472">Membrane</keyword>
<evidence type="ECO:0000313" key="10">
    <source>
        <dbReference type="Proteomes" id="UP000199679"/>
    </source>
</evidence>
<dbReference type="Pfam" id="PF02687">
    <property type="entry name" value="FtsX"/>
    <property type="match status" value="2"/>
</dbReference>
<feature type="transmembrane region" description="Helical" evidence="6">
    <location>
        <begin position="676"/>
        <end position="697"/>
    </location>
</feature>
<evidence type="ECO:0000256" key="1">
    <source>
        <dbReference type="ARBA" id="ARBA00004651"/>
    </source>
</evidence>
<evidence type="ECO:0000256" key="3">
    <source>
        <dbReference type="ARBA" id="ARBA00022692"/>
    </source>
</evidence>
<dbReference type="GO" id="GO:0022857">
    <property type="term" value="F:transmembrane transporter activity"/>
    <property type="evidence" value="ECO:0007669"/>
    <property type="project" value="TreeGrafter"/>
</dbReference>
<gene>
    <name evidence="9" type="ORF">SAMN05216490_1213</name>
</gene>
<keyword evidence="2" id="KW-1003">Cell membrane</keyword>
<accession>A0A1H1SGC1</accession>
<reference evidence="9 10" key="1">
    <citation type="submission" date="2016-10" db="EMBL/GenBank/DDBJ databases">
        <authorList>
            <person name="de Groot N.N."/>
        </authorList>
    </citation>
    <scope>NUCLEOTIDE SEQUENCE [LARGE SCALE GENOMIC DNA]</scope>
    <source>
        <strain evidence="9 10">MP1X4</strain>
    </source>
</reference>
<dbReference type="AlphaFoldDB" id="A0A1H1SGC1"/>
<dbReference type="STRING" id="652787.SAMN05216490_1213"/>
<feature type="domain" description="ABC3 transporter permease C-terminal" evidence="7">
    <location>
        <begin position="675"/>
        <end position="784"/>
    </location>
</feature>
<protein>
    <submittedName>
        <fullName evidence="9">Putative ABC transport system permease protein</fullName>
    </submittedName>
</protein>